<dbReference type="PANTHER" id="PTHR31672">
    <property type="entry name" value="BNACNNG10540D PROTEIN"/>
    <property type="match status" value="1"/>
</dbReference>
<dbReference type="SUPFAM" id="SSF81383">
    <property type="entry name" value="F-box domain"/>
    <property type="match status" value="1"/>
</dbReference>
<evidence type="ECO:0000256" key="1">
    <source>
        <dbReference type="SAM" id="MobiDB-lite"/>
    </source>
</evidence>
<dbReference type="InterPro" id="IPR036047">
    <property type="entry name" value="F-box-like_dom_sf"/>
</dbReference>
<dbReference type="Pfam" id="PF00646">
    <property type="entry name" value="F-box"/>
    <property type="match status" value="1"/>
</dbReference>
<organism evidence="3 4">
    <name type="scientific">Castilleja foliolosa</name>
    <dbReference type="NCBI Taxonomy" id="1961234"/>
    <lineage>
        <taxon>Eukaryota</taxon>
        <taxon>Viridiplantae</taxon>
        <taxon>Streptophyta</taxon>
        <taxon>Embryophyta</taxon>
        <taxon>Tracheophyta</taxon>
        <taxon>Spermatophyta</taxon>
        <taxon>Magnoliopsida</taxon>
        <taxon>eudicotyledons</taxon>
        <taxon>Gunneridae</taxon>
        <taxon>Pentapetalae</taxon>
        <taxon>asterids</taxon>
        <taxon>lamiids</taxon>
        <taxon>Lamiales</taxon>
        <taxon>Orobanchaceae</taxon>
        <taxon>Pedicularideae</taxon>
        <taxon>Castillejinae</taxon>
        <taxon>Castilleja</taxon>
    </lineage>
</organism>
<dbReference type="PROSITE" id="PS50181">
    <property type="entry name" value="FBOX"/>
    <property type="match status" value="1"/>
</dbReference>
<dbReference type="Pfam" id="PF07734">
    <property type="entry name" value="FBA_1"/>
    <property type="match status" value="1"/>
</dbReference>
<dbReference type="InterPro" id="IPR006527">
    <property type="entry name" value="F-box-assoc_dom_typ1"/>
</dbReference>
<dbReference type="InterPro" id="IPR001810">
    <property type="entry name" value="F-box_dom"/>
</dbReference>
<dbReference type="Gene3D" id="1.20.1280.50">
    <property type="match status" value="1"/>
</dbReference>
<gene>
    <name evidence="3" type="ORF">CASFOL_003437</name>
</gene>
<dbReference type="AlphaFoldDB" id="A0ABD3EKH4"/>
<dbReference type="EMBL" id="JAVIJP010000005">
    <property type="protein sequence ID" value="KAL3653756.1"/>
    <property type="molecule type" value="Genomic_DNA"/>
</dbReference>
<reference evidence="4" key="1">
    <citation type="journal article" date="2024" name="IScience">
        <title>Strigolactones Initiate the Formation of Haustorium-like Structures in Castilleja.</title>
        <authorList>
            <person name="Buerger M."/>
            <person name="Peterson D."/>
            <person name="Chory J."/>
        </authorList>
    </citation>
    <scope>NUCLEOTIDE SEQUENCE [LARGE SCALE GENOMIC DNA]</scope>
</reference>
<feature type="domain" description="F-box" evidence="2">
    <location>
        <begin position="1"/>
        <end position="43"/>
    </location>
</feature>
<evidence type="ECO:0000313" key="3">
    <source>
        <dbReference type="EMBL" id="KAL3653756.1"/>
    </source>
</evidence>
<dbReference type="PANTHER" id="PTHR31672:SF13">
    <property type="entry name" value="F-BOX PROTEIN CPR30-LIKE"/>
    <property type="match status" value="1"/>
</dbReference>
<proteinExistence type="predicted"/>
<accession>A0ABD3EKH4</accession>
<dbReference type="InterPro" id="IPR050796">
    <property type="entry name" value="SCF_F-box_component"/>
</dbReference>
<comment type="caution">
    <text evidence="3">The sequence shown here is derived from an EMBL/GenBank/DDBJ whole genome shotgun (WGS) entry which is preliminary data.</text>
</comment>
<protein>
    <recommendedName>
        <fullName evidence="2">F-box domain-containing protein</fullName>
    </recommendedName>
</protein>
<feature type="compositionally biased region" description="Polar residues" evidence="1">
    <location>
        <begin position="382"/>
        <end position="397"/>
    </location>
</feature>
<sequence>MDLPRDITIEIFSRLPVKSLGRFKCLSTSFYSLICNDPLFRKKHLYHQSRFKKVVLVPDHHYIAAGPKIIIPYAFLSLSPDAEGHDKSFFYIPARKGDSTNGLCFHNCCDGVFCIGMSGGDVLLWNPTIGRTRVFGGCQSQYPNPRWIGYSLAHDPRSDVYKLLGISIYDHNTYKLYFYSIGKVMWMYIEESSACDYVKYDGNTTIVNGAFHWLGSKEEHFLMPHVVVSLDISDETYGTLALPKAIRDNNSTAPLLFEFKGKLCVFTQHTSNPCRELWVMNEYGDADSMMKMFSISFDDVPRKFNWPIHMLEDDTLVTYRPQQIYFYKDGRVSCINNWGGCFKHNMNAYVYSETHISPFTFLQGYPMDHQIRCRGKRSSGTVPKNACQTTRSTNQSCGKHLSDKEPENACQTTRSVNQSCDKHPSDKAPDNASMIIANNFSATTSHSSDTMPQNAFVATNVSATTNHGEHVVAKKRWLNSCLQRLCFYKSF</sequence>
<dbReference type="Proteomes" id="UP001632038">
    <property type="component" value="Unassembled WGS sequence"/>
</dbReference>
<dbReference type="NCBIfam" id="TIGR01640">
    <property type="entry name" value="F_box_assoc_1"/>
    <property type="match status" value="1"/>
</dbReference>
<feature type="region of interest" description="Disordered" evidence="1">
    <location>
        <begin position="382"/>
        <end position="404"/>
    </location>
</feature>
<dbReference type="InterPro" id="IPR017451">
    <property type="entry name" value="F-box-assoc_interact_dom"/>
</dbReference>
<evidence type="ECO:0000313" key="4">
    <source>
        <dbReference type="Proteomes" id="UP001632038"/>
    </source>
</evidence>
<evidence type="ECO:0000259" key="2">
    <source>
        <dbReference type="PROSITE" id="PS50181"/>
    </source>
</evidence>
<name>A0ABD3EKH4_9LAMI</name>
<dbReference type="SMART" id="SM00256">
    <property type="entry name" value="FBOX"/>
    <property type="match status" value="1"/>
</dbReference>
<keyword evidence="4" id="KW-1185">Reference proteome</keyword>